<keyword evidence="1" id="KW-0812">Transmembrane</keyword>
<dbReference type="EMBL" id="JAKTTI010000021">
    <property type="protein sequence ID" value="MCH1626334.1"/>
    <property type="molecule type" value="Genomic_DNA"/>
</dbReference>
<gene>
    <name evidence="2" type="ORF">MJG50_13425</name>
</gene>
<comment type="caution">
    <text evidence="2">The sequence shown here is derived from an EMBL/GenBank/DDBJ whole genome shotgun (WGS) entry which is preliminary data.</text>
</comment>
<accession>A0AAW5EC35</accession>
<evidence type="ECO:0000256" key="1">
    <source>
        <dbReference type="SAM" id="Phobius"/>
    </source>
</evidence>
<feature type="transmembrane region" description="Helical" evidence="1">
    <location>
        <begin position="37"/>
        <end position="57"/>
    </location>
</feature>
<keyword evidence="1" id="KW-1133">Transmembrane helix</keyword>
<dbReference type="Proteomes" id="UP001431131">
    <property type="component" value="Unassembled WGS sequence"/>
</dbReference>
<name>A0AAW5EC35_9BACI</name>
<sequence length="64" mass="7501">MGKKICWAIIFVTIALNVVMLHHTVEAYFGKEYDHVYQNTAIAVASSLIAFVTYLYWRKLEYKK</sequence>
<organism evidence="2 3">
    <name type="scientific">Fredinandcohnia quinoae</name>
    <dbReference type="NCBI Taxonomy" id="2918902"/>
    <lineage>
        <taxon>Bacteria</taxon>
        <taxon>Bacillati</taxon>
        <taxon>Bacillota</taxon>
        <taxon>Bacilli</taxon>
        <taxon>Bacillales</taxon>
        <taxon>Bacillaceae</taxon>
        <taxon>Fredinandcohnia</taxon>
    </lineage>
</organism>
<dbReference type="AlphaFoldDB" id="A0AAW5EC35"/>
<reference evidence="2" key="1">
    <citation type="submission" date="2022-02" db="EMBL/GenBank/DDBJ databases">
        <title>Fredinandcohnia quinoae sp. nov. isolated from Chenopodium quinoa seeds.</title>
        <authorList>
            <person name="Saati-Santamaria Z."/>
            <person name="Flores-Felix J.D."/>
            <person name="Igual J.M."/>
            <person name="Velazquez E."/>
            <person name="Garcia-Fraile P."/>
            <person name="Martinez-Molina E."/>
        </authorList>
    </citation>
    <scope>NUCLEOTIDE SEQUENCE</scope>
    <source>
        <strain evidence="2">SECRCQ15</strain>
    </source>
</reference>
<proteinExistence type="predicted"/>
<evidence type="ECO:0000313" key="2">
    <source>
        <dbReference type="EMBL" id="MCH1626334.1"/>
    </source>
</evidence>
<evidence type="ECO:0000313" key="3">
    <source>
        <dbReference type="Proteomes" id="UP001431131"/>
    </source>
</evidence>
<dbReference type="RefSeq" id="WP_240256251.1">
    <property type="nucleotide sequence ID" value="NZ_JAKTTI010000021.1"/>
</dbReference>
<protein>
    <submittedName>
        <fullName evidence="2">Uncharacterized protein</fullName>
    </submittedName>
</protein>
<keyword evidence="1" id="KW-0472">Membrane</keyword>
<keyword evidence="3" id="KW-1185">Reference proteome</keyword>